<evidence type="ECO:0000313" key="1">
    <source>
        <dbReference type="EMBL" id="KAF8711575.1"/>
    </source>
</evidence>
<dbReference type="OrthoDB" id="711352at2759"/>
<reference evidence="1" key="1">
    <citation type="submission" date="2020-07" db="EMBL/GenBank/DDBJ databases">
        <title>Genome sequence and genetic diversity analysis of an under-domesticated orphan crop, white fonio (Digitaria exilis).</title>
        <authorList>
            <person name="Bennetzen J.L."/>
            <person name="Chen S."/>
            <person name="Ma X."/>
            <person name="Wang X."/>
            <person name="Yssel A.E.J."/>
            <person name="Chaluvadi S.R."/>
            <person name="Johnson M."/>
            <person name="Gangashetty P."/>
            <person name="Hamidou F."/>
            <person name="Sanogo M.D."/>
            <person name="Zwaenepoel A."/>
            <person name="Wallace J."/>
            <person name="Van De Peer Y."/>
            <person name="Van Deynze A."/>
        </authorList>
    </citation>
    <scope>NUCLEOTIDE SEQUENCE</scope>
    <source>
        <tissue evidence="1">Leaves</tissue>
    </source>
</reference>
<dbReference type="Proteomes" id="UP000636709">
    <property type="component" value="Unassembled WGS sequence"/>
</dbReference>
<dbReference type="AlphaFoldDB" id="A0A835C532"/>
<keyword evidence="2" id="KW-1185">Reference proteome</keyword>
<organism evidence="1 2">
    <name type="scientific">Digitaria exilis</name>
    <dbReference type="NCBI Taxonomy" id="1010633"/>
    <lineage>
        <taxon>Eukaryota</taxon>
        <taxon>Viridiplantae</taxon>
        <taxon>Streptophyta</taxon>
        <taxon>Embryophyta</taxon>
        <taxon>Tracheophyta</taxon>
        <taxon>Spermatophyta</taxon>
        <taxon>Magnoliopsida</taxon>
        <taxon>Liliopsida</taxon>
        <taxon>Poales</taxon>
        <taxon>Poaceae</taxon>
        <taxon>PACMAD clade</taxon>
        <taxon>Panicoideae</taxon>
        <taxon>Panicodae</taxon>
        <taxon>Paniceae</taxon>
        <taxon>Anthephorinae</taxon>
        <taxon>Digitaria</taxon>
    </lineage>
</organism>
<protein>
    <submittedName>
        <fullName evidence="1">Uncharacterized protein</fullName>
    </submittedName>
</protein>
<sequence>MDLNQRAVADADAKFDSMLRFGAGLDDDNCTAFILRRCRLEYAAVTSTIPECRAMAQDYKKNNPDGANRQLPPEDYFKCSQRLRRNTEKCYDRVFGESDLWKLLFDEVMEAWQRTSLVDAMLEEMLGVSTDHEGRITVAN</sequence>
<comment type="caution">
    <text evidence="1">The sequence shown here is derived from an EMBL/GenBank/DDBJ whole genome shotgun (WGS) entry which is preliminary data.</text>
</comment>
<dbReference type="EMBL" id="JACEFO010001748">
    <property type="protein sequence ID" value="KAF8711575.1"/>
    <property type="molecule type" value="Genomic_DNA"/>
</dbReference>
<accession>A0A835C532</accession>
<proteinExistence type="predicted"/>
<gene>
    <name evidence="1" type="ORF">HU200_029024</name>
</gene>
<name>A0A835C532_9POAL</name>
<evidence type="ECO:0000313" key="2">
    <source>
        <dbReference type="Proteomes" id="UP000636709"/>
    </source>
</evidence>